<protein>
    <recommendedName>
        <fullName evidence="4">ABC transporter permease</fullName>
    </recommendedName>
</protein>
<reference evidence="3" key="1">
    <citation type="journal article" date="2019" name="Int. J. Syst. Evol. Microbiol.">
        <title>The Global Catalogue of Microorganisms (GCM) 10K type strain sequencing project: providing services to taxonomists for standard genome sequencing and annotation.</title>
        <authorList>
            <consortium name="The Broad Institute Genomics Platform"/>
            <consortium name="The Broad Institute Genome Sequencing Center for Infectious Disease"/>
            <person name="Wu L."/>
            <person name="Ma J."/>
        </authorList>
    </citation>
    <scope>NUCLEOTIDE SEQUENCE [LARGE SCALE GENOMIC DNA]</scope>
    <source>
        <strain evidence="3">TISTR 1535</strain>
    </source>
</reference>
<feature type="transmembrane region" description="Helical" evidence="1">
    <location>
        <begin position="154"/>
        <end position="174"/>
    </location>
</feature>
<feature type="transmembrane region" description="Helical" evidence="1">
    <location>
        <begin position="183"/>
        <end position="202"/>
    </location>
</feature>
<organism evidence="2 3">
    <name type="scientific">Lentibacillus juripiscarius</name>
    <dbReference type="NCBI Taxonomy" id="257446"/>
    <lineage>
        <taxon>Bacteria</taxon>
        <taxon>Bacillati</taxon>
        <taxon>Bacillota</taxon>
        <taxon>Bacilli</taxon>
        <taxon>Bacillales</taxon>
        <taxon>Bacillaceae</taxon>
        <taxon>Lentibacillus</taxon>
    </lineage>
</organism>
<dbReference type="RefSeq" id="WP_382394747.1">
    <property type="nucleotide sequence ID" value="NZ_JBHUNA010000030.1"/>
</dbReference>
<gene>
    <name evidence="2" type="ORF">ACFSUO_12870</name>
</gene>
<sequence>MSLNKVTMPQVVFKQYRYKLTAYHQVFTSLVVLQLLALFFSFGGVMTNGGGGYGVDANLTTYSGDIIVIFTFLWGLINAMVVTTRAYREDDFIFVTNRQSQLFSNILFLVTASVIGGLTATLAGYLLRVILFWSSDQGTFAGMVGESSTVMSPVISIIAIACYMLMFCALGYLIGSLIQLHRLFIAILPVLAVGGLFVDNWMNGGPPAIISLFLFFVGETNMLLFLLKTLVTAVVLFAGSFVLLPQKEVRP</sequence>
<name>A0ABW5V715_9BACI</name>
<feature type="transmembrane region" description="Helical" evidence="1">
    <location>
        <begin position="222"/>
        <end position="244"/>
    </location>
</feature>
<feature type="transmembrane region" description="Helical" evidence="1">
    <location>
        <begin position="21"/>
        <end position="46"/>
    </location>
</feature>
<keyword evidence="1" id="KW-1133">Transmembrane helix</keyword>
<keyword evidence="1" id="KW-0472">Membrane</keyword>
<dbReference type="EMBL" id="JBHUNA010000030">
    <property type="protein sequence ID" value="MFD2761843.1"/>
    <property type="molecule type" value="Genomic_DNA"/>
</dbReference>
<evidence type="ECO:0000256" key="1">
    <source>
        <dbReference type="SAM" id="Phobius"/>
    </source>
</evidence>
<proteinExistence type="predicted"/>
<keyword evidence="1" id="KW-0812">Transmembrane</keyword>
<evidence type="ECO:0000313" key="2">
    <source>
        <dbReference type="EMBL" id="MFD2761843.1"/>
    </source>
</evidence>
<comment type="caution">
    <text evidence="2">The sequence shown here is derived from an EMBL/GenBank/DDBJ whole genome shotgun (WGS) entry which is preliminary data.</text>
</comment>
<feature type="transmembrane region" description="Helical" evidence="1">
    <location>
        <begin position="107"/>
        <end position="134"/>
    </location>
</feature>
<accession>A0ABW5V715</accession>
<evidence type="ECO:0008006" key="4">
    <source>
        <dbReference type="Google" id="ProtNLM"/>
    </source>
</evidence>
<dbReference type="Proteomes" id="UP001597502">
    <property type="component" value="Unassembled WGS sequence"/>
</dbReference>
<evidence type="ECO:0000313" key="3">
    <source>
        <dbReference type="Proteomes" id="UP001597502"/>
    </source>
</evidence>
<feature type="transmembrane region" description="Helical" evidence="1">
    <location>
        <begin position="66"/>
        <end position="87"/>
    </location>
</feature>
<keyword evidence="3" id="KW-1185">Reference proteome</keyword>